<dbReference type="Proteomes" id="UP000231987">
    <property type="component" value="Unassembled WGS sequence"/>
</dbReference>
<dbReference type="PRINTS" id="PR00081">
    <property type="entry name" value="GDHRDH"/>
</dbReference>
<protein>
    <submittedName>
        <fullName evidence="3">NAD(P)-dependent oxidoreductase</fullName>
        <ecNumber evidence="3">1.1.1.47</ecNumber>
    </submittedName>
</protein>
<comment type="caution">
    <text evidence="3">The sequence shown here is derived from an EMBL/GenBank/DDBJ whole genome shotgun (WGS) entry which is preliminary data.</text>
</comment>
<dbReference type="Pfam" id="PF13561">
    <property type="entry name" value="adh_short_C2"/>
    <property type="match status" value="1"/>
</dbReference>
<dbReference type="PANTHER" id="PTHR48107:SF7">
    <property type="entry name" value="RE15974P"/>
    <property type="match status" value="1"/>
</dbReference>
<dbReference type="EMBL" id="NJGD01000007">
    <property type="protein sequence ID" value="PJR14297.1"/>
    <property type="molecule type" value="Genomic_DNA"/>
</dbReference>
<evidence type="ECO:0000256" key="1">
    <source>
        <dbReference type="ARBA" id="ARBA00006484"/>
    </source>
</evidence>
<name>A0A2J0Z1C3_RHIML</name>
<proteinExistence type="inferred from homology"/>
<dbReference type="PANTHER" id="PTHR48107">
    <property type="entry name" value="NADPH-DEPENDENT ALDEHYDE REDUCTASE-LIKE PROTEIN, CHLOROPLASTIC-RELATED"/>
    <property type="match status" value="1"/>
</dbReference>
<dbReference type="FunFam" id="3.40.50.720:FF:000084">
    <property type="entry name" value="Short-chain dehydrogenase reductase"/>
    <property type="match status" value="1"/>
</dbReference>
<dbReference type="CDD" id="cd05233">
    <property type="entry name" value="SDR_c"/>
    <property type="match status" value="1"/>
</dbReference>
<dbReference type="PRINTS" id="PR00080">
    <property type="entry name" value="SDRFAMILY"/>
</dbReference>
<keyword evidence="2 3" id="KW-0560">Oxidoreductase</keyword>
<dbReference type="InterPro" id="IPR020904">
    <property type="entry name" value="Sc_DH/Rdtase_CS"/>
</dbReference>
<organism evidence="3 4">
    <name type="scientific">Rhizobium meliloti</name>
    <name type="common">Ensifer meliloti</name>
    <name type="synonym">Sinorhizobium meliloti</name>
    <dbReference type="NCBI Taxonomy" id="382"/>
    <lineage>
        <taxon>Bacteria</taxon>
        <taxon>Pseudomonadati</taxon>
        <taxon>Pseudomonadota</taxon>
        <taxon>Alphaproteobacteria</taxon>
        <taxon>Hyphomicrobiales</taxon>
        <taxon>Rhizobiaceae</taxon>
        <taxon>Sinorhizobium/Ensifer group</taxon>
        <taxon>Sinorhizobium</taxon>
    </lineage>
</organism>
<gene>
    <name evidence="3" type="ORF">CEJ86_18100</name>
</gene>
<dbReference type="InterPro" id="IPR036291">
    <property type="entry name" value="NAD(P)-bd_dom_sf"/>
</dbReference>
<sequence>MSSGPVLLVTGGSRGIGAAVALAAASEGWRVAVNYASNRDAAEDVVRRIAEAGGTAVSVEGDVGREEGVKAIFAAVDTAFGRLDGLVNNAGIIGPPQRVDEVSPERIERLFRTNVTGSIRCAAEAVLRMSTRHGGRGGSIVNLSSIAAVLGAPGQYVDYAATKGAIDSFTVGLAREVATEGIRVNAVRPGIIDTEIHASGGLPDRARDLAPTIPMQRPGTAGEVADAILYLLSDKATYVTGTILTVSGGR</sequence>
<dbReference type="Gene3D" id="3.40.50.720">
    <property type="entry name" value="NAD(P)-binding Rossmann-like Domain"/>
    <property type="match status" value="1"/>
</dbReference>
<dbReference type="RefSeq" id="WP_100672793.1">
    <property type="nucleotide sequence ID" value="NZ_JBKOIL010000001.1"/>
</dbReference>
<comment type="similarity">
    <text evidence="1">Belongs to the short-chain dehydrogenases/reductases (SDR) family.</text>
</comment>
<dbReference type="SUPFAM" id="SSF51735">
    <property type="entry name" value="NAD(P)-binding Rossmann-fold domains"/>
    <property type="match status" value="1"/>
</dbReference>
<dbReference type="PROSITE" id="PS00061">
    <property type="entry name" value="ADH_SHORT"/>
    <property type="match status" value="1"/>
</dbReference>
<evidence type="ECO:0000313" key="3">
    <source>
        <dbReference type="EMBL" id="PJR14297.1"/>
    </source>
</evidence>
<dbReference type="AlphaFoldDB" id="A0A2J0Z1C3"/>
<evidence type="ECO:0000313" key="4">
    <source>
        <dbReference type="Proteomes" id="UP000231987"/>
    </source>
</evidence>
<dbReference type="InterPro" id="IPR002347">
    <property type="entry name" value="SDR_fam"/>
</dbReference>
<reference evidence="3 4" key="1">
    <citation type="submission" date="2017-06" db="EMBL/GenBank/DDBJ databases">
        <title>Ensifer strains isolated from leguminous trees and herbs display diverse denitrification phenotypes with some acting as strong N2O sinks.</title>
        <authorList>
            <person name="Woliy K."/>
            <person name="Mania D."/>
            <person name="Bakken L.R."/>
            <person name="Frostegard A."/>
        </authorList>
    </citation>
    <scope>NUCLEOTIDE SEQUENCE [LARGE SCALE GENOMIC DNA]</scope>
    <source>
        <strain evidence="3 4">AC50a</strain>
    </source>
</reference>
<dbReference type="GO" id="GO:0047936">
    <property type="term" value="F:glucose 1-dehydrogenase [NAD(P)+] activity"/>
    <property type="evidence" value="ECO:0007669"/>
    <property type="project" value="UniProtKB-EC"/>
</dbReference>
<evidence type="ECO:0000256" key="2">
    <source>
        <dbReference type="ARBA" id="ARBA00023002"/>
    </source>
</evidence>
<accession>A0A2J0Z1C3</accession>
<dbReference type="EC" id="1.1.1.47" evidence="3"/>